<evidence type="ECO:0000313" key="2">
    <source>
        <dbReference type="EMBL" id="JAD86567.1"/>
    </source>
</evidence>
<reference evidence="2" key="1">
    <citation type="submission" date="2014-09" db="EMBL/GenBank/DDBJ databases">
        <authorList>
            <person name="Magalhaes I.L.F."/>
            <person name="Oliveira U."/>
            <person name="Santos F.R."/>
            <person name="Vidigal T.H.D.A."/>
            <person name="Brescovit A.D."/>
            <person name="Santos A.J."/>
        </authorList>
    </citation>
    <scope>NUCLEOTIDE SEQUENCE</scope>
    <source>
        <tissue evidence="2">Shoot tissue taken approximately 20 cm above the soil surface</tissue>
    </source>
</reference>
<keyword evidence="1" id="KW-0732">Signal</keyword>
<feature type="signal peptide" evidence="1">
    <location>
        <begin position="1"/>
        <end position="19"/>
    </location>
</feature>
<evidence type="ECO:0000256" key="1">
    <source>
        <dbReference type="SAM" id="SignalP"/>
    </source>
</evidence>
<proteinExistence type="predicted"/>
<accession>A0A0A9DS40</accession>
<dbReference type="AlphaFoldDB" id="A0A0A9DS40"/>
<organism evidence="2">
    <name type="scientific">Arundo donax</name>
    <name type="common">Giant reed</name>
    <name type="synonym">Donax arundinaceus</name>
    <dbReference type="NCBI Taxonomy" id="35708"/>
    <lineage>
        <taxon>Eukaryota</taxon>
        <taxon>Viridiplantae</taxon>
        <taxon>Streptophyta</taxon>
        <taxon>Embryophyta</taxon>
        <taxon>Tracheophyta</taxon>
        <taxon>Spermatophyta</taxon>
        <taxon>Magnoliopsida</taxon>
        <taxon>Liliopsida</taxon>
        <taxon>Poales</taxon>
        <taxon>Poaceae</taxon>
        <taxon>PACMAD clade</taxon>
        <taxon>Arundinoideae</taxon>
        <taxon>Arundineae</taxon>
        <taxon>Arundo</taxon>
    </lineage>
</organism>
<protein>
    <submittedName>
        <fullName evidence="2">Uncharacterized protein</fullName>
    </submittedName>
</protein>
<reference evidence="2" key="2">
    <citation type="journal article" date="2015" name="Data Brief">
        <title>Shoot transcriptome of the giant reed, Arundo donax.</title>
        <authorList>
            <person name="Barrero R.A."/>
            <person name="Guerrero F.D."/>
            <person name="Moolhuijzen P."/>
            <person name="Goolsby J.A."/>
            <person name="Tidwell J."/>
            <person name="Bellgard S.E."/>
            <person name="Bellgard M.I."/>
        </authorList>
    </citation>
    <scope>NUCLEOTIDE SEQUENCE</scope>
    <source>
        <tissue evidence="2">Shoot tissue taken approximately 20 cm above the soil surface</tissue>
    </source>
</reference>
<feature type="chain" id="PRO_5002043771" evidence="1">
    <location>
        <begin position="20"/>
        <end position="60"/>
    </location>
</feature>
<dbReference type="EMBL" id="GBRH01211328">
    <property type="protein sequence ID" value="JAD86567.1"/>
    <property type="molecule type" value="Transcribed_RNA"/>
</dbReference>
<sequence length="60" mass="7072">MQKKYLCCILLCVPWVCMHLPCMPFLLPSSIEDKSSSFHRLVPRSKKAREQIHLLLLLIY</sequence>
<name>A0A0A9DS40_ARUDO</name>